<dbReference type="AlphaFoldDB" id="A0A7X1E5Y5"/>
<dbReference type="EMBL" id="JACHVA010000082">
    <property type="protein sequence ID" value="MBC2602092.1"/>
    <property type="molecule type" value="Genomic_DNA"/>
</dbReference>
<evidence type="ECO:0000313" key="1">
    <source>
        <dbReference type="EMBL" id="MBC2602092.1"/>
    </source>
</evidence>
<proteinExistence type="predicted"/>
<accession>A0A7X1E5Y5</accession>
<dbReference type="RefSeq" id="WP_185692792.1">
    <property type="nucleotide sequence ID" value="NZ_JACHVA010000082.1"/>
</dbReference>
<gene>
    <name evidence="1" type="ORF">H5P30_09920</name>
</gene>
<protein>
    <submittedName>
        <fullName evidence="1">Uncharacterized protein</fullName>
    </submittedName>
</protein>
<name>A0A7X1E5Y5_9BACT</name>
<reference evidence="1 2" key="1">
    <citation type="submission" date="2020-07" db="EMBL/GenBank/DDBJ databases">
        <authorList>
            <person name="Feng X."/>
        </authorList>
    </citation>
    <scope>NUCLEOTIDE SEQUENCE [LARGE SCALE GENOMIC DNA]</scope>
    <source>
        <strain evidence="1 2">JCM14086</strain>
    </source>
</reference>
<dbReference type="Proteomes" id="UP000525652">
    <property type="component" value="Unassembled WGS sequence"/>
</dbReference>
<evidence type="ECO:0000313" key="2">
    <source>
        <dbReference type="Proteomes" id="UP000525652"/>
    </source>
</evidence>
<sequence length="145" mass="16338">MKSITEIVDELCVLALGIAHEGAVSKKGTYICWRVEKEGWFSGRCIGVSEESRDCIRFTTGEGVSFPKKIFPFRITYSDPLEKVKVIIHQDEVDRNMLSLILAAAENSHLKFDSEVFEPPYNIPSDAWSRKALQQREANQMKGGA</sequence>
<organism evidence="1 2">
    <name type="scientific">Puniceicoccus vermicola</name>
    <dbReference type="NCBI Taxonomy" id="388746"/>
    <lineage>
        <taxon>Bacteria</taxon>
        <taxon>Pseudomonadati</taxon>
        <taxon>Verrucomicrobiota</taxon>
        <taxon>Opitutia</taxon>
        <taxon>Puniceicoccales</taxon>
        <taxon>Puniceicoccaceae</taxon>
        <taxon>Puniceicoccus</taxon>
    </lineage>
</organism>
<keyword evidence="2" id="KW-1185">Reference proteome</keyword>
<comment type="caution">
    <text evidence="1">The sequence shown here is derived from an EMBL/GenBank/DDBJ whole genome shotgun (WGS) entry which is preliminary data.</text>
</comment>